<proteinExistence type="predicted"/>
<reference evidence="1" key="1">
    <citation type="submission" date="2018-11" db="EMBL/GenBank/DDBJ databases">
        <authorList>
            <consortium name="Genoscope - CEA"/>
            <person name="William W."/>
        </authorList>
    </citation>
    <scope>NUCLEOTIDE SEQUENCE</scope>
</reference>
<protein>
    <submittedName>
        <fullName evidence="1">Uncharacterized protein</fullName>
    </submittedName>
</protein>
<gene>
    <name evidence="1" type="ORF">BRAA04T17586Z</name>
</gene>
<name>A0A3P6CTQ1_BRACM</name>
<accession>A0A3P6CTQ1</accession>
<dbReference type="EMBL" id="LR031576">
    <property type="protein sequence ID" value="VDD13691.1"/>
    <property type="molecule type" value="Genomic_DNA"/>
</dbReference>
<evidence type="ECO:0000313" key="1">
    <source>
        <dbReference type="EMBL" id="VDD13691.1"/>
    </source>
</evidence>
<sequence length="94" mass="10988">MLLGRIQGFDFRNRIRSLFTSVPSLLYPSNNGVVPLHDERRCWSTPPQILQWRRLFQIHSQLRKPSSSSSSSHHPQLSLVSLLNLHSHYFQLHT</sequence>
<organism evidence="1">
    <name type="scientific">Brassica campestris</name>
    <name type="common">Field mustard</name>
    <dbReference type="NCBI Taxonomy" id="3711"/>
    <lineage>
        <taxon>Eukaryota</taxon>
        <taxon>Viridiplantae</taxon>
        <taxon>Streptophyta</taxon>
        <taxon>Embryophyta</taxon>
        <taxon>Tracheophyta</taxon>
        <taxon>Spermatophyta</taxon>
        <taxon>Magnoliopsida</taxon>
        <taxon>eudicotyledons</taxon>
        <taxon>Gunneridae</taxon>
        <taxon>Pentapetalae</taxon>
        <taxon>rosids</taxon>
        <taxon>malvids</taxon>
        <taxon>Brassicales</taxon>
        <taxon>Brassicaceae</taxon>
        <taxon>Brassiceae</taxon>
        <taxon>Brassica</taxon>
    </lineage>
</organism>
<dbReference type="AlphaFoldDB" id="A0A3P6CTQ1"/>